<evidence type="ECO:0000313" key="3">
    <source>
        <dbReference type="Proteomes" id="UP000245068"/>
    </source>
</evidence>
<dbReference type="EMBL" id="QDLV01000050">
    <property type="protein sequence ID" value="PVJ40694.1"/>
    <property type="molecule type" value="Genomic_DNA"/>
</dbReference>
<proteinExistence type="predicted"/>
<gene>
    <name evidence="2" type="ORF">C4784_27385</name>
    <name evidence="1" type="ORF">C4855_26395</name>
</gene>
<dbReference type="EMBL" id="QDOO01000064">
    <property type="protein sequence ID" value="PVM62622.1"/>
    <property type="molecule type" value="Genomic_DNA"/>
</dbReference>
<protein>
    <submittedName>
        <fullName evidence="1">Uncharacterized protein</fullName>
    </submittedName>
</protein>
<name>A0A2T8WQJ8_SALET</name>
<dbReference type="Proteomes" id="UP000245068">
    <property type="component" value="Unassembled WGS sequence"/>
</dbReference>
<dbReference type="Proteomes" id="UP000245551">
    <property type="component" value="Unassembled WGS sequence"/>
</dbReference>
<evidence type="ECO:0000313" key="1">
    <source>
        <dbReference type="EMBL" id="PVJ40694.1"/>
    </source>
</evidence>
<evidence type="ECO:0000313" key="2">
    <source>
        <dbReference type="EMBL" id="PVM62622.1"/>
    </source>
</evidence>
<organism evidence="1 4">
    <name type="scientific">Salmonella enterica subsp. enterica serovar Gaminara</name>
    <dbReference type="NCBI Taxonomy" id="913070"/>
    <lineage>
        <taxon>Bacteria</taxon>
        <taxon>Pseudomonadati</taxon>
        <taxon>Pseudomonadota</taxon>
        <taxon>Gammaproteobacteria</taxon>
        <taxon>Enterobacterales</taxon>
        <taxon>Enterobacteriaceae</taxon>
        <taxon>Salmonella</taxon>
    </lineage>
</organism>
<accession>A0A2T8WQJ8</accession>
<comment type="caution">
    <text evidence="1">The sequence shown here is derived from an EMBL/GenBank/DDBJ whole genome shotgun (WGS) entry which is preliminary data.</text>
</comment>
<sequence length="60" mass="6635">MVVPVVMVVPVEMVEMVEMVDRVEKAEVVGYGIKSSHEYYKKSGSVITIFSSGFFLDASC</sequence>
<evidence type="ECO:0000313" key="4">
    <source>
        <dbReference type="Proteomes" id="UP000245551"/>
    </source>
</evidence>
<reference evidence="3 4" key="1">
    <citation type="submission" date="2018-04" db="EMBL/GenBank/DDBJ databases">
        <title>Serotype diversity and antimicrobial resistance among Salmonella enterica isolated from patients at an equine referral hospital.</title>
        <authorList>
            <person name="Leon I.M."/>
            <person name="Lawhon S.D."/>
            <person name="Norman K.N."/>
            <person name="Threadgill D.S."/>
            <person name="Ohta N."/>
            <person name="Vinasco J."/>
            <person name="Scott H.M."/>
        </authorList>
    </citation>
    <scope>NUCLEOTIDE SEQUENCE [LARGE SCALE GENOMIC DNA]</scope>
    <source>
        <strain evidence="2 3">159</strain>
        <strain evidence="1 4">230</strain>
    </source>
</reference>
<dbReference type="AlphaFoldDB" id="A0A2T8WQJ8"/>